<dbReference type="Gene3D" id="2.40.30.10">
    <property type="entry name" value="Translation factors"/>
    <property type="match status" value="1"/>
</dbReference>
<reference evidence="4 5" key="1">
    <citation type="submission" date="2019-08" db="EMBL/GenBank/DDBJ databases">
        <title>Bioinformatics analysis of the strain L3 and L5.</title>
        <authorList>
            <person name="Li X."/>
        </authorList>
    </citation>
    <scope>NUCLEOTIDE SEQUENCE [LARGE SCALE GENOMIC DNA]</scope>
    <source>
        <strain evidence="4 5">L3</strain>
    </source>
</reference>
<keyword evidence="1" id="KW-0547">Nucleotide-binding</keyword>
<protein>
    <recommendedName>
        <fullName evidence="3">GTP-eEF1A C-terminal domain-containing protein</fullName>
    </recommendedName>
</protein>
<evidence type="ECO:0000256" key="2">
    <source>
        <dbReference type="ARBA" id="ARBA00023134"/>
    </source>
</evidence>
<gene>
    <name evidence="4" type="ORF">F0A16_21030</name>
</gene>
<proteinExistence type="predicted"/>
<evidence type="ECO:0000259" key="3">
    <source>
        <dbReference type="Pfam" id="PF22594"/>
    </source>
</evidence>
<keyword evidence="5" id="KW-1185">Reference proteome</keyword>
<dbReference type="Pfam" id="PF22594">
    <property type="entry name" value="GTP-eEF1A_C"/>
    <property type="match status" value="1"/>
</dbReference>
<sequence>ALNAIGRCQIELTVSVPLDDYRKSPGTGSFVVIDRLTNITVGAGLIRGAVEGAADETDGVVDWQAFEIEFNALIRKHFPHWEAKDMSELFAGITRETHQER</sequence>
<dbReference type="GO" id="GO:0005525">
    <property type="term" value="F:GTP binding"/>
    <property type="evidence" value="ECO:0007669"/>
    <property type="project" value="UniProtKB-KW"/>
</dbReference>
<name>A0A640WA32_9GAMM</name>
<comment type="caution">
    <text evidence="4">The sequence shown here is derived from an EMBL/GenBank/DDBJ whole genome shotgun (WGS) entry which is preliminary data.</text>
</comment>
<dbReference type="EMBL" id="VTPX01000023">
    <property type="protein sequence ID" value="KAA0015372.1"/>
    <property type="molecule type" value="Genomic_DNA"/>
</dbReference>
<dbReference type="Proteomes" id="UP000466024">
    <property type="component" value="Unassembled WGS sequence"/>
</dbReference>
<dbReference type="SUPFAM" id="SSF50465">
    <property type="entry name" value="EF-Tu/eEF-1alpha/eIF2-gamma C-terminal domain"/>
    <property type="match status" value="1"/>
</dbReference>
<organism evidence="4 5">
    <name type="scientific">Salinicola corii</name>
    <dbReference type="NCBI Taxonomy" id="2606937"/>
    <lineage>
        <taxon>Bacteria</taxon>
        <taxon>Pseudomonadati</taxon>
        <taxon>Pseudomonadota</taxon>
        <taxon>Gammaproteobacteria</taxon>
        <taxon>Oceanospirillales</taxon>
        <taxon>Halomonadaceae</taxon>
        <taxon>Salinicola</taxon>
    </lineage>
</organism>
<accession>A0A640WA32</accession>
<feature type="domain" description="GTP-eEF1A C-terminal" evidence="3">
    <location>
        <begin position="2"/>
        <end position="46"/>
    </location>
</feature>
<evidence type="ECO:0000313" key="5">
    <source>
        <dbReference type="Proteomes" id="UP000466024"/>
    </source>
</evidence>
<dbReference type="InterPro" id="IPR009001">
    <property type="entry name" value="Transl_elong_EF1A/Init_IF2_C"/>
</dbReference>
<keyword evidence="2" id="KW-0342">GTP-binding</keyword>
<feature type="non-terminal residue" evidence="4">
    <location>
        <position position="1"/>
    </location>
</feature>
<evidence type="ECO:0000256" key="1">
    <source>
        <dbReference type="ARBA" id="ARBA00022741"/>
    </source>
</evidence>
<dbReference type="AlphaFoldDB" id="A0A640WA32"/>
<dbReference type="RefSeq" id="WP_420853091.1">
    <property type="nucleotide sequence ID" value="NZ_VTPX01000023.1"/>
</dbReference>
<dbReference type="InterPro" id="IPR054696">
    <property type="entry name" value="GTP-eEF1A_C"/>
</dbReference>
<evidence type="ECO:0000313" key="4">
    <source>
        <dbReference type="EMBL" id="KAA0015372.1"/>
    </source>
</evidence>